<dbReference type="PRINTS" id="PR00081">
    <property type="entry name" value="GDHRDH"/>
</dbReference>
<protein>
    <submittedName>
        <fullName evidence="1">Uncharacterized protein</fullName>
    </submittedName>
</protein>
<dbReference type="InterPro" id="IPR036291">
    <property type="entry name" value="NAD(P)-bd_dom_sf"/>
</dbReference>
<dbReference type="SUPFAM" id="SSF51735">
    <property type="entry name" value="NAD(P)-binding Rossmann-fold domains"/>
    <property type="match status" value="1"/>
</dbReference>
<evidence type="ECO:0000313" key="1">
    <source>
        <dbReference type="EMBL" id="SVC26264.1"/>
    </source>
</evidence>
<dbReference type="Gene3D" id="3.40.50.720">
    <property type="entry name" value="NAD(P)-binding Rossmann-like Domain"/>
    <property type="match status" value="1"/>
</dbReference>
<dbReference type="InterPro" id="IPR002347">
    <property type="entry name" value="SDR_fam"/>
</dbReference>
<dbReference type="PANTHER" id="PTHR43975">
    <property type="entry name" value="ZGC:101858"/>
    <property type="match status" value="1"/>
</dbReference>
<reference evidence="1" key="1">
    <citation type="submission" date="2018-05" db="EMBL/GenBank/DDBJ databases">
        <authorList>
            <person name="Lanie J.A."/>
            <person name="Ng W.-L."/>
            <person name="Kazmierczak K.M."/>
            <person name="Andrzejewski T.M."/>
            <person name="Davidsen T.M."/>
            <person name="Wayne K.J."/>
            <person name="Tettelin H."/>
            <person name="Glass J.I."/>
            <person name="Rusch D."/>
            <person name="Podicherti R."/>
            <person name="Tsui H.-C.T."/>
            <person name="Winkler M.E."/>
        </authorList>
    </citation>
    <scope>NUCLEOTIDE SEQUENCE</scope>
</reference>
<gene>
    <name evidence="1" type="ORF">METZ01_LOCUS279118</name>
</gene>
<feature type="non-terminal residue" evidence="1">
    <location>
        <position position="1"/>
    </location>
</feature>
<organism evidence="1">
    <name type="scientific">marine metagenome</name>
    <dbReference type="NCBI Taxonomy" id="408172"/>
    <lineage>
        <taxon>unclassified sequences</taxon>
        <taxon>metagenomes</taxon>
        <taxon>ecological metagenomes</taxon>
    </lineage>
</organism>
<dbReference type="EMBL" id="UINC01081948">
    <property type="protein sequence ID" value="SVC26264.1"/>
    <property type="molecule type" value="Genomic_DNA"/>
</dbReference>
<name>A0A382KN27_9ZZZZ</name>
<proteinExistence type="predicted"/>
<sequence length="94" mass="9592">VELGLNGRVALVGGGSMGIGKASALALAREGVDVAICARGKETLDRAAEDIAKETGMQVLPIVADLGSEADAKRFVDTAVEHFGRLDILVNCAG</sequence>
<accession>A0A382KN27</accession>
<dbReference type="Pfam" id="PF00106">
    <property type="entry name" value="adh_short"/>
    <property type="match status" value="1"/>
</dbReference>
<dbReference type="AlphaFoldDB" id="A0A382KN27"/>
<feature type="non-terminal residue" evidence="1">
    <location>
        <position position="94"/>
    </location>
</feature>
<dbReference type="PANTHER" id="PTHR43975:SF2">
    <property type="entry name" value="EG:BACR7A4.14 PROTEIN-RELATED"/>
    <property type="match status" value="1"/>
</dbReference>